<proteinExistence type="inferred from homology"/>
<organism evidence="5 6">
    <name type="scientific">Cyprinus carpio</name>
    <name type="common">Common carp</name>
    <dbReference type="NCBI Taxonomy" id="7962"/>
    <lineage>
        <taxon>Eukaryota</taxon>
        <taxon>Metazoa</taxon>
        <taxon>Chordata</taxon>
        <taxon>Craniata</taxon>
        <taxon>Vertebrata</taxon>
        <taxon>Euteleostomi</taxon>
        <taxon>Actinopterygii</taxon>
        <taxon>Neopterygii</taxon>
        <taxon>Teleostei</taxon>
        <taxon>Ostariophysi</taxon>
        <taxon>Cypriniformes</taxon>
        <taxon>Cyprinidae</taxon>
        <taxon>Cyprininae</taxon>
        <taxon>Cyprinus</taxon>
    </lineage>
</organism>
<keyword evidence="2" id="KW-0547">Nucleotide-binding</keyword>
<reference evidence="5" key="1">
    <citation type="submission" date="2025-08" db="UniProtKB">
        <authorList>
            <consortium name="Ensembl"/>
        </authorList>
    </citation>
    <scope>IDENTIFICATION</scope>
</reference>
<dbReference type="Pfam" id="PF04548">
    <property type="entry name" value="AIG1"/>
    <property type="match status" value="1"/>
</dbReference>
<dbReference type="InterPro" id="IPR045058">
    <property type="entry name" value="GIMA/IAN/Toc"/>
</dbReference>
<dbReference type="AlphaFoldDB" id="A0A8C2C6X4"/>
<comment type="similarity">
    <text evidence="1">Belongs to the TRAFAC class TrmE-Era-EngA-EngB-Septin-like GTPase superfamily. AIG1/Toc34/Toc159-like paraseptin GTPase family. IAN subfamily.</text>
</comment>
<keyword evidence="3" id="KW-0342">GTP-binding</keyword>
<dbReference type="InterPro" id="IPR006703">
    <property type="entry name" value="G_AIG1"/>
</dbReference>
<dbReference type="InterPro" id="IPR027417">
    <property type="entry name" value="P-loop_NTPase"/>
</dbReference>
<dbReference type="GO" id="GO:0005525">
    <property type="term" value="F:GTP binding"/>
    <property type="evidence" value="ECO:0007669"/>
    <property type="project" value="UniProtKB-KW"/>
</dbReference>
<dbReference type="PANTHER" id="PTHR10903:SF170">
    <property type="entry name" value="GTPASE IMAP FAMILY MEMBER 7"/>
    <property type="match status" value="1"/>
</dbReference>
<protein>
    <recommendedName>
        <fullName evidence="4">AIG1-type G domain-containing protein</fullName>
    </recommendedName>
</protein>
<evidence type="ECO:0000313" key="5">
    <source>
        <dbReference type="Ensembl" id="ENSCCRP00020006790.1"/>
    </source>
</evidence>
<dbReference type="Gene3D" id="3.40.50.300">
    <property type="entry name" value="P-loop containing nucleotide triphosphate hydrolases"/>
    <property type="match status" value="1"/>
</dbReference>
<evidence type="ECO:0000259" key="4">
    <source>
        <dbReference type="Pfam" id="PF04548"/>
    </source>
</evidence>
<evidence type="ECO:0000256" key="1">
    <source>
        <dbReference type="ARBA" id="ARBA00008535"/>
    </source>
</evidence>
<dbReference type="Ensembl" id="ENSCCRT00020007645.1">
    <property type="protein sequence ID" value="ENSCCRP00020006790.1"/>
    <property type="gene ID" value="ENSCCRG00020003745.1"/>
</dbReference>
<evidence type="ECO:0000256" key="3">
    <source>
        <dbReference type="ARBA" id="ARBA00023134"/>
    </source>
</evidence>
<feature type="domain" description="AIG1-type G" evidence="4">
    <location>
        <begin position="7"/>
        <end position="58"/>
    </location>
</feature>
<name>A0A8C2C6X4_CYPCA</name>
<evidence type="ECO:0000313" key="6">
    <source>
        <dbReference type="Proteomes" id="UP000694701"/>
    </source>
</evidence>
<dbReference type="Proteomes" id="UP000694701">
    <property type="component" value="Unplaced"/>
</dbReference>
<accession>A0A8C2C6X4</accession>
<dbReference type="PANTHER" id="PTHR10903">
    <property type="entry name" value="GTPASE, IMAP FAMILY MEMBER-RELATED"/>
    <property type="match status" value="1"/>
</dbReference>
<evidence type="ECO:0000256" key="2">
    <source>
        <dbReference type="ARBA" id="ARBA00022741"/>
    </source>
</evidence>
<sequence length="86" mass="9663">ALRGGMEIIQETFGENSLKYTMVLFTRGDDLNDKTIEQYLGKTVSALKQLIDVCENRYHDCAAGNTILGRKVFKAETSRVCHYSVS</sequence>